<reference evidence="1 2" key="1">
    <citation type="journal article" date="2021" name="Appl. Environ. Microbiol.">
        <title>Genetic linkage and physical mapping for an oyster mushroom Pleurotus cornucopiae and QTL analysis for the trait cap color.</title>
        <authorList>
            <person name="Zhang Y."/>
            <person name="Gao W."/>
            <person name="Sonnenberg A."/>
            <person name="Chen Q."/>
            <person name="Zhang J."/>
            <person name="Huang C."/>
        </authorList>
    </citation>
    <scope>NUCLEOTIDE SEQUENCE [LARGE SCALE GENOMIC DNA]</scope>
    <source>
        <strain evidence="1">CCMSSC00406</strain>
    </source>
</reference>
<name>A0ACB7ILN3_PLECO</name>
<dbReference type="EMBL" id="WQMT02000011">
    <property type="protein sequence ID" value="KAG9217881.1"/>
    <property type="molecule type" value="Genomic_DNA"/>
</dbReference>
<comment type="caution">
    <text evidence="1">The sequence shown here is derived from an EMBL/GenBank/DDBJ whole genome shotgun (WGS) entry which is preliminary data.</text>
</comment>
<evidence type="ECO:0000313" key="2">
    <source>
        <dbReference type="Proteomes" id="UP000824881"/>
    </source>
</evidence>
<organism evidence="1 2">
    <name type="scientific">Pleurotus cornucopiae</name>
    <name type="common">Cornucopia mushroom</name>
    <dbReference type="NCBI Taxonomy" id="5321"/>
    <lineage>
        <taxon>Eukaryota</taxon>
        <taxon>Fungi</taxon>
        <taxon>Dikarya</taxon>
        <taxon>Basidiomycota</taxon>
        <taxon>Agaricomycotina</taxon>
        <taxon>Agaricomycetes</taxon>
        <taxon>Agaricomycetidae</taxon>
        <taxon>Agaricales</taxon>
        <taxon>Pleurotineae</taxon>
        <taxon>Pleurotaceae</taxon>
        <taxon>Pleurotus</taxon>
    </lineage>
</organism>
<evidence type="ECO:0000313" key="1">
    <source>
        <dbReference type="EMBL" id="KAG9217881.1"/>
    </source>
</evidence>
<protein>
    <submittedName>
        <fullName evidence="1">Uncharacterized protein</fullName>
    </submittedName>
</protein>
<dbReference type="Proteomes" id="UP000824881">
    <property type="component" value="Unassembled WGS sequence"/>
</dbReference>
<accession>A0ACB7ILN3</accession>
<proteinExistence type="predicted"/>
<gene>
    <name evidence="1" type="ORF">CCMSSC00406_0005251</name>
</gene>
<sequence>MPPSTNHTDLDIEKQHAAGAHGPPQRSTTRSVLLIITCTFAMLVNSSNNTSVAIALPTIGAALNIQEAQLQWLVSAYSLSSGCLLILFGRLADLHGRKRTFLAGSIWLAAWTLGCGFAQTEIELDVLRGLQGVGVAATIPASLGILAHAFPPGTLRSIAFATFAAGAPLGAFTGMALGAVMTQLSAPTWRSNFFLSTGLTVLYTALGWYAIDDDEPSSSAQRGDNRLKWSFLRFTRSTRDANSADEKPPQALQPPIHQDGEEEDRRVDWLGAFLVTAGLVLVVFVLSDGEVAPRQWATAYIIALLIIGCLFLGVFMAWQHFLEAHQLKHQLHARDRTQDRLGPSEITPIPSLQSTPTRGEPTAPARSRYPPPLIPPALWTRSAYRLTAVMLVALLTWASFLGWNFWTQLYYQQYEGLSPVGGMLRMFPMFVTGIICNIIVVMIVARVPVVYILASGTLITACASIFFALIPSRTTSTTYWAYGFPSAIFSVFGADFVFAAGTIFVARVVKPEEQSLAGGLFQTMTQLGTALGVTVTTIVFNRVVAQDARRLGLDPASNSPQGGVPDHSEPMLAGYRAAQWTAFAFGAVATLVTVATMSGVGIVGDRKGASSSPSSSSTAPSNPPSNPKAPRSDNVKDEEGEVEGVNEEGEVGSQTETVVPGHSAPVSRVVSREHAHAHLGLHLEHDDASAGRVV</sequence>
<keyword evidence="2" id="KW-1185">Reference proteome</keyword>